<reference evidence="1" key="1">
    <citation type="journal article" date="2014" name="Int. J. Syst. Evol. Microbiol.">
        <title>Complete genome sequence of Corynebacterium casei LMG S-19264T (=DSM 44701T), isolated from a smear-ripened cheese.</title>
        <authorList>
            <consortium name="US DOE Joint Genome Institute (JGI-PGF)"/>
            <person name="Walter F."/>
            <person name="Albersmeier A."/>
            <person name="Kalinowski J."/>
            <person name="Ruckert C."/>
        </authorList>
    </citation>
    <scope>NUCLEOTIDE SEQUENCE</scope>
    <source>
        <strain evidence="1">VKM Ac-1401</strain>
    </source>
</reference>
<evidence type="ECO:0000313" key="1">
    <source>
        <dbReference type="EMBL" id="GLJ75710.1"/>
    </source>
</evidence>
<reference evidence="1" key="2">
    <citation type="submission" date="2023-01" db="EMBL/GenBank/DDBJ databases">
        <authorList>
            <person name="Sun Q."/>
            <person name="Evtushenko L."/>
        </authorList>
    </citation>
    <scope>NUCLEOTIDE SEQUENCE</scope>
    <source>
        <strain evidence="1">VKM Ac-1401</strain>
    </source>
</reference>
<comment type="caution">
    <text evidence="1">The sequence shown here is derived from an EMBL/GenBank/DDBJ whole genome shotgun (WGS) entry which is preliminary data.</text>
</comment>
<sequence length="162" mass="17942">MFLLSVGGSAYRWSMSCIRFNTPAQRQAMREHRPAMLTAEEAAALHPSPPVTESKIARLRLLAEHENPKIRESVASSYNTPDDLFLTLAHDPDAGVRGCVAKNEATPCDILRMLADDRSETVRGWVAVNYFVPADVMEKLAGDSSKTVRSLVKWKSQLVETA</sequence>
<dbReference type="SUPFAM" id="SSF48371">
    <property type="entry name" value="ARM repeat"/>
    <property type="match status" value="1"/>
</dbReference>
<dbReference type="InterPro" id="IPR016024">
    <property type="entry name" value="ARM-type_fold"/>
</dbReference>
<protein>
    <submittedName>
        <fullName evidence="1">Uncharacterized protein</fullName>
    </submittedName>
</protein>
<dbReference type="EMBL" id="BSEN01000005">
    <property type="protein sequence ID" value="GLJ75710.1"/>
    <property type="molecule type" value="Genomic_DNA"/>
</dbReference>
<keyword evidence="2" id="KW-1185">Reference proteome</keyword>
<accession>A0A9W6H864</accession>
<dbReference type="AlphaFoldDB" id="A0A9W6H864"/>
<dbReference type="InterPro" id="IPR011989">
    <property type="entry name" value="ARM-like"/>
</dbReference>
<name>A0A9W6H864_9MICO</name>
<gene>
    <name evidence="1" type="ORF">GCM10017584_12840</name>
</gene>
<proteinExistence type="predicted"/>
<dbReference type="Gene3D" id="1.25.10.10">
    <property type="entry name" value="Leucine-rich Repeat Variant"/>
    <property type="match status" value="1"/>
</dbReference>
<dbReference type="Proteomes" id="UP001142372">
    <property type="component" value="Unassembled WGS sequence"/>
</dbReference>
<evidence type="ECO:0000313" key="2">
    <source>
        <dbReference type="Proteomes" id="UP001142372"/>
    </source>
</evidence>
<organism evidence="1 2">
    <name type="scientific">Leifsonia poae</name>
    <dbReference type="NCBI Taxonomy" id="110933"/>
    <lineage>
        <taxon>Bacteria</taxon>
        <taxon>Bacillati</taxon>
        <taxon>Actinomycetota</taxon>
        <taxon>Actinomycetes</taxon>
        <taxon>Micrococcales</taxon>
        <taxon>Microbacteriaceae</taxon>
        <taxon>Leifsonia</taxon>
    </lineage>
</organism>